<feature type="region of interest" description="Disordered" evidence="1">
    <location>
        <begin position="106"/>
        <end position="172"/>
    </location>
</feature>
<protein>
    <submittedName>
        <fullName evidence="2">Uncharacterized protein</fullName>
    </submittedName>
</protein>
<feature type="compositionally biased region" description="Polar residues" evidence="1">
    <location>
        <begin position="110"/>
        <end position="122"/>
    </location>
</feature>
<comment type="caution">
    <text evidence="2">The sequence shown here is derived from an EMBL/GenBank/DDBJ whole genome shotgun (WGS) entry which is preliminary data.</text>
</comment>
<feature type="compositionally biased region" description="Basic and acidic residues" evidence="1">
    <location>
        <begin position="148"/>
        <end position="164"/>
    </location>
</feature>
<dbReference type="AlphaFoldDB" id="A0A409YR02"/>
<feature type="region of interest" description="Disordered" evidence="1">
    <location>
        <begin position="212"/>
        <end position="262"/>
    </location>
</feature>
<evidence type="ECO:0000313" key="3">
    <source>
        <dbReference type="Proteomes" id="UP000284706"/>
    </source>
</evidence>
<sequence length="262" mass="28851">MTSKGLSNSTLSLRFMQNAQRAKQLKEVELDRAEVQDDGKWEVSQAVRESWGISRDTQSESSDVHEASYLPFLFSAGDGDLTEVDSADIIHRKATGRRTFDKHGEEVTMEKNQPVTATSSTIAVPPQESKGRKVHPRPVSISASGSSKLHDFERLEKPKRKDLSARQAIFDSGGVGVDLRTAARTGADPTKPTTFMKPAGVDVPKDVQIAPAALASNSDNIINGARSEQKKREREREHDVTAGEPEDMSTKPKKRKKKKNSE</sequence>
<name>A0A409YR02_9AGAR</name>
<evidence type="ECO:0000313" key="2">
    <source>
        <dbReference type="EMBL" id="PPR05437.1"/>
    </source>
</evidence>
<organism evidence="2 3">
    <name type="scientific">Gymnopilus dilepis</name>
    <dbReference type="NCBI Taxonomy" id="231916"/>
    <lineage>
        <taxon>Eukaryota</taxon>
        <taxon>Fungi</taxon>
        <taxon>Dikarya</taxon>
        <taxon>Basidiomycota</taxon>
        <taxon>Agaricomycotina</taxon>
        <taxon>Agaricomycetes</taxon>
        <taxon>Agaricomycetidae</taxon>
        <taxon>Agaricales</taxon>
        <taxon>Agaricineae</taxon>
        <taxon>Hymenogastraceae</taxon>
        <taxon>Gymnopilus</taxon>
    </lineage>
</organism>
<reference evidence="2 3" key="1">
    <citation type="journal article" date="2018" name="Evol. Lett.">
        <title>Horizontal gene cluster transfer increased hallucinogenic mushroom diversity.</title>
        <authorList>
            <person name="Reynolds H.T."/>
            <person name="Vijayakumar V."/>
            <person name="Gluck-Thaler E."/>
            <person name="Korotkin H.B."/>
            <person name="Matheny P.B."/>
            <person name="Slot J.C."/>
        </authorList>
    </citation>
    <scope>NUCLEOTIDE SEQUENCE [LARGE SCALE GENOMIC DNA]</scope>
    <source>
        <strain evidence="2 3">SRW20</strain>
    </source>
</reference>
<accession>A0A409YR02</accession>
<dbReference type="Proteomes" id="UP000284706">
    <property type="component" value="Unassembled WGS sequence"/>
</dbReference>
<dbReference type="EMBL" id="NHYE01000482">
    <property type="protein sequence ID" value="PPR05437.1"/>
    <property type="molecule type" value="Genomic_DNA"/>
</dbReference>
<keyword evidence="3" id="KW-1185">Reference proteome</keyword>
<evidence type="ECO:0000256" key="1">
    <source>
        <dbReference type="SAM" id="MobiDB-lite"/>
    </source>
</evidence>
<feature type="compositionally biased region" description="Basic and acidic residues" evidence="1">
    <location>
        <begin position="227"/>
        <end position="241"/>
    </location>
</feature>
<dbReference type="InParanoid" id="A0A409YR02"/>
<proteinExistence type="predicted"/>
<feature type="compositionally biased region" description="Basic residues" evidence="1">
    <location>
        <begin position="251"/>
        <end position="262"/>
    </location>
</feature>
<dbReference type="OrthoDB" id="3251271at2759"/>
<gene>
    <name evidence="2" type="ORF">CVT26_011315</name>
</gene>